<dbReference type="CDD" id="cd06267">
    <property type="entry name" value="PBP1_LacI_sugar_binding-like"/>
    <property type="match status" value="1"/>
</dbReference>
<feature type="domain" description="HTH lacI-type" evidence="4">
    <location>
        <begin position="7"/>
        <end position="61"/>
    </location>
</feature>
<evidence type="ECO:0000259" key="4">
    <source>
        <dbReference type="PROSITE" id="PS50932"/>
    </source>
</evidence>
<keyword evidence="2" id="KW-0238">DNA-binding</keyword>
<dbReference type="InterPro" id="IPR010982">
    <property type="entry name" value="Lambda_DNA-bd_dom_sf"/>
</dbReference>
<keyword evidence="1" id="KW-0805">Transcription regulation</keyword>
<dbReference type="PANTHER" id="PTHR30146">
    <property type="entry name" value="LACI-RELATED TRANSCRIPTIONAL REPRESSOR"/>
    <property type="match status" value="1"/>
</dbReference>
<name>A0A177Y6S6_9NOCA</name>
<dbReference type="InterPro" id="IPR046335">
    <property type="entry name" value="LacI/GalR-like_sensor"/>
</dbReference>
<gene>
    <name evidence="5" type="ORF">A3K89_13315</name>
</gene>
<organism evidence="5 6">
    <name type="scientific">Rhodococcoides kyotonense</name>
    <dbReference type="NCBI Taxonomy" id="398843"/>
    <lineage>
        <taxon>Bacteria</taxon>
        <taxon>Bacillati</taxon>
        <taxon>Actinomycetota</taxon>
        <taxon>Actinomycetes</taxon>
        <taxon>Mycobacteriales</taxon>
        <taxon>Nocardiaceae</taxon>
        <taxon>Rhodococcoides</taxon>
    </lineage>
</organism>
<accession>A0A177Y6S6</accession>
<reference evidence="5 6" key="1">
    <citation type="submission" date="2016-03" db="EMBL/GenBank/DDBJ databases">
        <title>Genome sequence of Rhodococcus kyotonensis KB10.</title>
        <authorList>
            <person name="Jeong H."/>
            <person name="Hong C.E."/>
            <person name="Jo S.H."/>
            <person name="Park J.M."/>
        </authorList>
    </citation>
    <scope>NUCLEOTIDE SEQUENCE [LARGE SCALE GENOMIC DNA]</scope>
    <source>
        <strain evidence="5 6">KB10</strain>
    </source>
</reference>
<dbReference type="Pfam" id="PF00356">
    <property type="entry name" value="LacI"/>
    <property type="match status" value="1"/>
</dbReference>
<dbReference type="Proteomes" id="UP000077519">
    <property type="component" value="Unassembled WGS sequence"/>
</dbReference>
<keyword evidence="6" id="KW-1185">Reference proteome</keyword>
<keyword evidence="3" id="KW-0804">Transcription</keyword>
<protein>
    <submittedName>
        <fullName evidence="5">LacI family transcriptional regulator</fullName>
    </submittedName>
</protein>
<comment type="caution">
    <text evidence="5">The sequence shown here is derived from an EMBL/GenBank/DDBJ whole genome shotgun (WGS) entry which is preliminary data.</text>
</comment>
<evidence type="ECO:0000313" key="5">
    <source>
        <dbReference type="EMBL" id="OAK51191.1"/>
    </source>
</evidence>
<dbReference type="InterPro" id="IPR028082">
    <property type="entry name" value="Peripla_BP_I"/>
</dbReference>
<dbReference type="GO" id="GO:0000976">
    <property type="term" value="F:transcription cis-regulatory region binding"/>
    <property type="evidence" value="ECO:0007669"/>
    <property type="project" value="TreeGrafter"/>
</dbReference>
<evidence type="ECO:0000256" key="3">
    <source>
        <dbReference type="ARBA" id="ARBA00023163"/>
    </source>
</evidence>
<dbReference type="SUPFAM" id="SSF53822">
    <property type="entry name" value="Periplasmic binding protein-like I"/>
    <property type="match status" value="1"/>
</dbReference>
<dbReference type="PANTHER" id="PTHR30146:SF109">
    <property type="entry name" value="HTH-TYPE TRANSCRIPTIONAL REGULATOR GALS"/>
    <property type="match status" value="1"/>
</dbReference>
<dbReference type="Gene3D" id="1.10.260.40">
    <property type="entry name" value="lambda repressor-like DNA-binding domains"/>
    <property type="match status" value="1"/>
</dbReference>
<evidence type="ECO:0000256" key="1">
    <source>
        <dbReference type="ARBA" id="ARBA00023015"/>
    </source>
</evidence>
<dbReference type="Pfam" id="PF13377">
    <property type="entry name" value="Peripla_BP_3"/>
    <property type="match status" value="1"/>
</dbReference>
<dbReference type="SUPFAM" id="SSF47413">
    <property type="entry name" value="lambda repressor-like DNA-binding domains"/>
    <property type="match status" value="1"/>
</dbReference>
<evidence type="ECO:0000313" key="6">
    <source>
        <dbReference type="Proteomes" id="UP000077519"/>
    </source>
</evidence>
<dbReference type="Gene3D" id="3.40.50.2300">
    <property type="match status" value="2"/>
</dbReference>
<dbReference type="RefSeq" id="WP_068431774.1">
    <property type="nucleotide sequence ID" value="NZ_LVHI01000040.1"/>
</dbReference>
<evidence type="ECO:0000256" key="2">
    <source>
        <dbReference type="ARBA" id="ARBA00023125"/>
    </source>
</evidence>
<sequence>MGNGRSVTMQDIADRVGVSKALVSMIFRGVPGPSAETKERVFEVAAELDYRPNRTAALLSLRRTHLIGVMTNIRNPFHAEMVEHMVAAADAVGYEIVLGAVTSTHPESKVIETLLDFRCEAVVLLGPEAPAESLMLWAERVPVVSVGRRVTGAGVDVVRAGDSPGMSDVVDHLVDFGHRRIAHLTGGSGSIAIDRSAGYRRAMRRHGLAEYECVVDGDFTENCAPRAVHELFGSSGPRPTAIVAANDLSAAGLLDALRRNGFAVPGDVSVTGYDDSTLARMAHIDLTTVSQRPEEQAVRAVRAAVERLDDGRDEAASTVLRPRLVVRATTGPVPAATDRVV</sequence>
<dbReference type="CDD" id="cd01392">
    <property type="entry name" value="HTH_LacI"/>
    <property type="match status" value="1"/>
</dbReference>
<dbReference type="GO" id="GO:0003700">
    <property type="term" value="F:DNA-binding transcription factor activity"/>
    <property type="evidence" value="ECO:0007669"/>
    <property type="project" value="TreeGrafter"/>
</dbReference>
<dbReference type="PROSITE" id="PS50932">
    <property type="entry name" value="HTH_LACI_2"/>
    <property type="match status" value="1"/>
</dbReference>
<dbReference type="EMBL" id="LVHI01000040">
    <property type="protein sequence ID" value="OAK51191.1"/>
    <property type="molecule type" value="Genomic_DNA"/>
</dbReference>
<dbReference type="AlphaFoldDB" id="A0A177Y6S6"/>
<dbReference type="InterPro" id="IPR000843">
    <property type="entry name" value="HTH_LacI"/>
</dbReference>
<proteinExistence type="predicted"/>
<dbReference type="SMART" id="SM00354">
    <property type="entry name" value="HTH_LACI"/>
    <property type="match status" value="1"/>
</dbReference>